<dbReference type="InterPro" id="IPR017871">
    <property type="entry name" value="ABC_transporter-like_CS"/>
</dbReference>
<dbReference type="PANTHER" id="PTHR46743:SF2">
    <property type="entry name" value="TEICHOIC ACIDS EXPORT ATP-BINDING PROTEIN TAGH"/>
    <property type="match status" value="1"/>
</dbReference>
<evidence type="ECO:0000256" key="4">
    <source>
        <dbReference type="ARBA" id="ARBA00022840"/>
    </source>
</evidence>
<dbReference type="InterPro" id="IPR003593">
    <property type="entry name" value="AAA+_ATPase"/>
</dbReference>
<accession>A0A0T5YZ61</accession>
<dbReference type="SUPFAM" id="SSF52540">
    <property type="entry name" value="P-loop containing nucleoside triphosphate hydrolases"/>
    <property type="match status" value="1"/>
</dbReference>
<keyword evidence="4 7" id="KW-0067">ATP-binding</keyword>
<dbReference type="InterPro" id="IPR050683">
    <property type="entry name" value="Bact_Polysacc_Export_ATP-bd"/>
</dbReference>
<dbReference type="Proteomes" id="UP000051276">
    <property type="component" value="Unassembled WGS sequence"/>
</dbReference>
<dbReference type="EMBL" id="LMXI01000609">
    <property type="protein sequence ID" value="KRT57100.1"/>
    <property type="molecule type" value="Genomic_DNA"/>
</dbReference>
<dbReference type="PROSITE" id="PS50893">
    <property type="entry name" value="ABC_TRANSPORTER_2"/>
    <property type="match status" value="1"/>
</dbReference>
<keyword evidence="9" id="KW-1185">Reference proteome</keyword>
<evidence type="ECO:0000313" key="7">
    <source>
        <dbReference type="EMBL" id="KRT57100.1"/>
    </source>
</evidence>
<evidence type="ECO:0000313" key="8">
    <source>
        <dbReference type="Proteomes" id="UP000051276"/>
    </source>
</evidence>
<reference evidence="8 9" key="1">
    <citation type="submission" date="2015-11" db="EMBL/GenBank/DDBJ databases">
        <title>The genome of Candidatus Endoriftia persephone in Ridgeia piscesae and population structure of the North Eastern Pacific vestimentiferan symbionts.</title>
        <authorList>
            <person name="Perez M."/>
            <person name="Juniper K.S."/>
        </authorList>
    </citation>
    <scope>NUCLEOTIDE SEQUENCE [LARGE SCALE GENOMIC DNA]</scope>
    <source>
        <strain evidence="7">Ind10</strain>
        <strain evidence="6">Ind11</strain>
    </source>
</reference>
<dbReference type="SMART" id="SM00382">
    <property type="entry name" value="AAA"/>
    <property type="match status" value="1"/>
</dbReference>
<proteinExistence type="inferred from homology"/>
<protein>
    <submittedName>
        <fullName evidence="7">ABC-2 type transport system ATP-binding protein</fullName>
    </submittedName>
    <submittedName>
        <fullName evidence="6">ABC-type polysaccharide/polyol phosphate transport system, ATPase component</fullName>
    </submittedName>
</protein>
<name>A0A0T5YZ61_9GAMM</name>
<comment type="caution">
    <text evidence="6">The sequence shown here is derived from an EMBL/GenBank/DDBJ whole genome shotgun (WGS) entry which is preliminary data.</text>
</comment>
<feature type="domain" description="ABC transporter" evidence="5">
    <location>
        <begin position="33"/>
        <end position="258"/>
    </location>
</feature>
<dbReference type="InterPro" id="IPR015860">
    <property type="entry name" value="ABC_transpr_TagH-like"/>
</dbReference>
<dbReference type="Proteomes" id="UP000051634">
    <property type="component" value="Unassembled WGS sequence"/>
</dbReference>
<dbReference type="Gene3D" id="3.40.50.300">
    <property type="entry name" value="P-loop containing nucleotide triphosphate hydrolases"/>
    <property type="match status" value="1"/>
</dbReference>
<dbReference type="GO" id="GO:0016020">
    <property type="term" value="C:membrane"/>
    <property type="evidence" value="ECO:0007669"/>
    <property type="project" value="InterPro"/>
</dbReference>
<evidence type="ECO:0000313" key="6">
    <source>
        <dbReference type="EMBL" id="KRT55836.1"/>
    </source>
</evidence>
<dbReference type="PROSITE" id="PS00211">
    <property type="entry name" value="ABC_TRANSPORTER_1"/>
    <property type="match status" value="1"/>
</dbReference>
<dbReference type="EMBL" id="LDXT01000072">
    <property type="protein sequence ID" value="KRT55836.1"/>
    <property type="molecule type" value="Genomic_DNA"/>
</dbReference>
<dbReference type="Pfam" id="PF00005">
    <property type="entry name" value="ABC_tran"/>
    <property type="match status" value="1"/>
</dbReference>
<dbReference type="AlphaFoldDB" id="A0A0T5YZ61"/>
<dbReference type="InterPro" id="IPR027417">
    <property type="entry name" value="P-loop_NTPase"/>
</dbReference>
<evidence type="ECO:0000256" key="1">
    <source>
        <dbReference type="ARBA" id="ARBA00005417"/>
    </source>
</evidence>
<dbReference type="CDD" id="cd03220">
    <property type="entry name" value="ABC_KpsT_Wzt"/>
    <property type="match status" value="1"/>
</dbReference>
<dbReference type="RefSeq" id="WP_082626704.1">
    <property type="nucleotide sequence ID" value="NZ_KQ556871.1"/>
</dbReference>
<evidence type="ECO:0000256" key="3">
    <source>
        <dbReference type="ARBA" id="ARBA00022741"/>
    </source>
</evidence>
<gene>
    <name evidence="6" type="ORF">Ga0074115_12532</name>
    <name evidence="7" type="ORF">Ga0076813_108516</name>
</gene>
<dbReference type="GO" id="GO:0005524">
    <property type="term" value="F:ATP binding"/>
    <property type="evidence" value="ECO:0007669"/>
    <property type="project" value="UniProtKB-KW"/>
</dbReference>
<evidence type="ECO:0000313" key="9">
    <source>
        <dbReference type="Proteomes" id="UP000051634"/>
    </source>
</evidence>
<dbReference type="GO" id="GO:0016887">
    <property type="term" value="F:ATP hydrolysis activity"/>
    <property type="evidence" value="ECO:0007669"/>
    <property type="project" value="InterPro"/>
</dbReference>
<keyword evidence="3" id="KW-0547">Nucleotide-binding</keyword>
<keyword evidence="2" id="KW-0813">Transport</keyword>
<dbReference type="PANTHER" id="PTHR46743">
    <property type="entry name" value="TEICHOIC ACIDS EXPORT ATP-BINDING PROTEIN TAGH"/>
    <property type="match status" value="1"/>
</dbReference>
<dbReference type="InterPro" id="IPR003439">
    <property type="entry name" value="ABC_transporter-like_ATP-bd"/>
</dbReference>
<comment type="similarity">
    <text evidence="1">Belongs to the ABC transporter superfamily.</text>
</comment>
<evidence type="ECO:0000259" key="5">
    <source>
        <dbReference type="PROSITE" id="PS50893"/>
    </source>
</evidence>
<dbReference type="OrthoDB" id="9778870at2"/>
<sequence>MLFIGSKMPAFVRVENLSIDFLKYAGGEPSLKADIISILQRRKQKDRRIKFRAVSDVNFYLESGDRLGVVGRNGAGKTTLMKAIAGIYAPAAGSIQLKGKLIPLLELGTGFDPLSSVRQNIYLNGAILNVPKQRIIELEPKILGFAELEDFADQPLTGLSSGMRSRLSFSIASFLDPEILLLDEVFAVGDKSFVKKAKSRMLELIEASKIVVFSSHQENQILEVCNKVVVMDKGRILFSGGPEFALEFYNEKIIKSNLN</sequence>
<organism evidence="6 9">
    <name type="scientific">endosymbiont of Ridgeia piscesae</name>
    <dbReference type="NCBI Taxonomy" id="54398"/>
    <lineage>
        <taxon>Bacteria</taxon>
        <taxon>Pseudomonadati</taxon>
        <taxon>Pseudomonadota</taxon>
        <taxon>Gammaproteobacteria</taxon>
        <taxon>sulfur-oxidizing symbionts</taxon>
    </lineage>
</organism>
<dbReference type="STRING" id="54398.Ga0074115_12532"/>
<dbReference type="GO" id="GO:0140359">
    <property type="term" value="F:ABC-type transporter activity"/>
    <property type="evidence" value="ECO:0007669"/>
    <property type="project" value="InterPro"/>
</dbReference>
<evidence type="ECO:0000256" key="2">
    <source>
        <dbReference type="ARBA" id="ARBA00022448"/>
    </source>
</evidence>